<proteinExistence type="predicted"/>
<sequence>MRHNLFDMARLTKRHVEDMMSSYDTDPSQALLTAIRIVLNRHDIEWDSAVEMLPDHFPADALHRKDTQALDQLLTHLAECRDLQKS</sequence>
<protein>
    <submittedName>
        <fullName evidence="1">Unannotated protein</fullName>
    </submittedName>
</protein>
<evidence type="ECO:0000313" key="1">
    <source>
        <dbReference type="EMBL" id="CAB4651931.1"/>
    </source>
</evidence>
<organism evidence="1">
    <name type="scientific">freshwater metagenome</name>
    <dbReference type="NCBI Taxonomy" id="449393"/>
    <lineage>
        <taxon>unclassified sequences</taxon>
        <taxon>metagenomes</taxon>
        <taxon>ecological metagenomes</taxon>
    </lineage>
</organism>
<name>A0A6J6KQN9_9ZZZZ</name>
<dbReference type="EMBL" id="CAEZWE010000027">
    <property type="protein sequence ID" value="CAB4651931.1"/>
    <property type="molecule type" value="Genomic_DNA"/>
</dbReference>
<dbReference type="AlphaFoldDB" id="A0A6J6KQN9"/>
<reference evidence="1" key="1">
    <citation type="submission" date="2020-05" db="EMBL/GenBank/DDBJ databases">
        <authorList>
            <person name="Chiriac C."/>
            <person name="Salcher M."/>
            <person name="Ghai R."/>
            <person name="Kavagutti S V."/>
        </authorList>
    </citation>
    <scope>NUCLEOTIDE SEQUENCE</scope>
</reference>
<gene>
    <name evidence="1" type="ORF">UFOPK2169_00822</name>
</gene>
<accession>A0A6J6KQN9</accession>